<evidence type="ECO:0000313" key="1">
    <source>
        <dbReference type="EnsemblMetazoa" id="PPA36474.1"/>
    </source>
</evidence>
<dbReference type="EnsemblMetazoa" id="PPA36474.1">
    <property type="protein sequence ID" value="PPA36474.1"/>
    <property type="gene ID" value="WBGene00274843"/>
</dbReference>
<gene>
    <name evidence="1" type="primary">WBGene00274843</name>
</gene>
<evidence type="ECO:0000313" key="2">
    <source>
        <dbReference type="Proteomes" id="UP000005239"/>
    </source>
</evidence>
<sequence>MILCDVLILYKVWNMRLSSMLAAAQNQYHCLDPHHHLAISDHSHTVNVVTVRRGSIDDAMSSWLMDNGGISNKYCNDNRSMDV</sequence>
<reference evidence="1" key="2">
    <citation type="submission" date="2022-06" db="UniProtKB">
        <authorList>
            <consortium name="EnsemblMetazoa"/>
        </authorList>
    </citation>
    <scope>IDENTIFICATION</scope>
    <source>
        <strain evidence="1">PS312</strain>
    </source>
</reference>
<keyword evidence="2" id="KW-1185">Reference proteome</keyword>
<name>A0A2A6CVL2_PRIPA</name>
<accession>A0A2A6CVL2</accession>
<accession>A0A8R1UQA4</accession>
<dbReference type="AlphaFoldDB" id="A0A2A6CVL2"/>
<organism evidence="1 2">
    <name type="scientific">Pristionchus pacificus</name>
    <name type="common">Parasitic nematode worm</name>
    <dbReference type="NCBI Taxonomy" id="54126"/>
    <lineage>
        <taxon>Eukaryota</taxon>
        <taxon>Metazoa</taxon>
        <taxon>Ecdysozoa</taxon>
        <taxon>Nematoda</taxon>
        <taxon>Chromadorea</taxon>
        <taxon>Rhabditida</taxon>
        <taxon>Rhabditina</taxon>
        <taxon>Diplogasteromorpha</taxon>
        <taxon>Diplogasteroidea</taxon>
        <taxon>Neodiplogasteridae</taxon>
        <taxon>Pristionchus</taxon>
    </lineage>
</organism>
<reference evidence="2" key="1">
    <citation type="journal article" date="2008" name="Nat. Genet.">
        <title>The Pristionchus pacificus genome provides a unique perspective on nematode lifestyle and parasitism.</title>
        <authorList>
            <person name="Dieterich C."/>
            <person name="Clifton S.W."/>
            <person name="Schuster L.N."/>
            <person name="Chinwalla A."/>
            <person name="Delehaunty K."/>
            <person name="Dinkelacker I."/>
            <person name="Fulton L."/>
            <person name="Fulton R."/>
            <person name="Godfrey J."/>
            <person name="Minx P."/>
            <person name="Mitreva M."/>
            <person name="Roeseler W."/>
            <person name="Tian H."/>
            <person name="Witte H."/>
            <person name="Yang S.P."/>
            <person name="Wilson R.K."/>
            <person name="Sommer R.J."/>
        </authorList>
    </citation>
    <scope>NUCLEOTIDE SEQUENCE [LARGE SCALE GENOMIC DNA]</scope>
    <source>
        <strain evidence="2">PS312</strain>
    </source>
</reference>
<protein>
    <submittedName>
        <fullName evidence="1">Uncharacterized protein</fullName>
    </submittedName>
</protein>
<proteinExistence type="predicted"/>
<dbReference type="Proteomes" id="UP000005239">
    <property type="component" value="Unassembled WGS sequence"/>
</dbReference>